<gene>
    <name evidence="1" type="ORF">VFH_IV092000</name>
</gene>
<protein>
    <submittedName>
        <fullName evidence="1">Uncharacterized protein</fullName>
    </submittedName>
</protein>
<evidence type="ECO:0000313" key="1">
    <source>
        <dbReference type="EMBL" id="CAI8608554.1"/>
    </source>
</evidence>
<proteinExistence type="predicted"/>
<organism evidence="1 2">
    <name type="scientific">Vicia faba</name>
    <name type="common">Broad bean</name>
    <name type="synonym">Faba vulgaris</name>
    <dbReference type="NCBI Taxonomy" id="3906"/>
    <lineage>
        <taxon>Eukaryota</taxon>
        <taxon>Viridiplantae</taxon>
        <taxon>Streptophyta</taxon>
        <taxon>Embryophyta</taxon>
        <taxon>Tracheophyta</taxon>
        <taxon>Spermatophyta</taxon>
        <taxon>Magnoliopsida</taxon>
        <taxon>eudicotyledons</taxon>
        <taxon>Gunneridae</taxon>
        <taxon>Pentapetalae</taxon>
        <taxon>rosids</taxon>
        <taxon>fabids</taxon>
        <taxon>Fabales</taxon>
        <taxon>Fabaceae</taxon>
        <taxon>Papilionoideae</taxon>
        <taxon>50 kb inversion clade</taxon>
        <taxon>NPAAA clade</taxon>
        <taxon>Hologalegina</taxon>
        <taxon>IRL clade</taxon>
        <taxon>Fabeae</taxon>
        <taxon>Vicia</taxon>
    </lineage>
</organism>
<accession>A0AAV1AEM6</accession>
<keyword evidence="2" id="KW-1185">Reference proteome</keyword>
<sequence>MDESSSHLFFVCPLYSTVWQKTLSWINISSALHSSAIDHLEQFTGLLGRGRVRDNKFSVIWFACIWVVWKIRIRKIFRSSNGSLDDWIEEIQQPRVYVQVEYVCRWKYGCARCLLRAFQLHQCGVYRSGIVLSQCVDVGSVLSNNSGDIWQQFSCGSIYSGLKLSAGRKD</sequence>
<dbReference type="AlphaFoldDB" id="A0AAV1AEM6"/>
<reference evidence="1 2" key="1">
    <citation type="submission" date="2023-01" db="EMBL/GenBank/DDBJ databases">
        <authorList>
            <person name="Kreplak J."/>
        </authorList>
    </citation>
    <scope>NUCLEOTIDE SEQUENCE [LARGE SCALE GENOMIC DNA]</scope>
</reference>
<dbReference type="Proteomes" id="UP001157006">
    <property type="component" value="Chromosome 4"/>
</dbReference>
<name>A0AAV1AEM6_VICFA</name>
<dbReference type="EMBL" id="OX451739">
    <property type="protein sequence ID" value="CAI8608554.1"/>
    <property type="molecule type" value="Genomic_DNA"/>
</dbReference>
<evidence type="ECO:0000313" key="2">
    <source>
        <dbReference type="Proteomes" id="UP001157006"/>
    </source>
</evidence>